<dbReference type="PANTHER" id="PTHR43883">
    <property type="entry name" value="SLR0207 PROTEIN"/>
    <property type="match status" value="1"/>
</dbReference>
<dbReference type="SUPFAM" id="SSF56112">
    <property type="entry name" value="Protein kinase-like (PK-like)"/>
    <property type="match status" value="1"/>
</dbReference>
<keyword evidence="2" id="KW-1185">Reference proteome</keyword>
<dbReference type="InterPro" id="IPR027417">
    <property type="entry name" value="P-loop_NTPase"/>
</dbReference>
<dbReference type="PANTHER" id="PTHR43883:SF1">
    <property type="entry name" value="GLUCONOKINASE"/>
    <property type="match status" value="1"/>
</dbReference>
<gene>
    <name evidence="1" type="ORF">SAMN05216377_101265</name>
</gene>
<dbReference type="InterPro" id="IPR052732">
    <property type="entry name" value="Cell-binding_unc_protein"/>
</dbReference>
<evidence type="ECO:0008006" key="3">
    <source>
        <dbReference type="Google" id="ProtNLM"/>
    </source>
</evidence>
<dbReference type="EMBL" id="FNBE01000001">
    <property type="protein sequence ID" value="SDE59119.1"/>
    <property type="molecule type" value="Genomic_DNA"/>
</dbReference>
<protein>
    <recommendedName>
        <fullName evidence="3">Gluconate kinase</fullName>
    </recommendedName>
</protein>
<dbReference type="SUPFAM" id="SSF52540">
    <property type="entry name" value="P-loop containing nucleoside triphosphate hydrolases"/>
    <property type="match status" value="1"/>
</dbReference>
<dbReference type="RefSeq" id="WP_093075240.1">
    <property type="nucleotide sequence ID" value="NZ_FNBE01000001.1"/>
</dbReference>
<dbReference type="AlphaFoldDB" id="A0A1G7E677"/>
<dbReference type="STRING" id="366584.SAMN05216377_101265"/>
<sequence>MTTPLSTVSALRETHVGLVVLTGDRALKTKKPVRTAFCDFSTPALRRAAIAREHLLNSRLAPDVYLGTAELAGAGCAEPVLVMRRMPEDARLSTLVRRGADLTEPLREIARRMAAFHTTAERAPAITSEGSRDALLGRWHRSLDELESFRDAPLQGGDLDRVRDLVDRFLHGRGPLFARRAAESRIVDGHGDLLADDVFCLADGPRLLDCLDFDDRLRFVDALDDLCFLAMDLEHLGAPEAADLLLDDYCEFSADPAPTALRHHYVAYRAMVRAKVDCLRLAQTADPADAEAARAHLALALDHLGRGEPRLALVGGLPGTGKSTVAGDLTDLTGAVLLSSDRVRKEQAGMTPTDPAGAPFGRGLYDAEHTAALYTELLDRAELLLGQGESVVLDASWTDAHWRERAAEVAARTSSRLLQFVCTAPVEQLGRRILTRRHPVSDATPGIALAMADAAAPWPEAVEISTTELPSVCAGRARRVWDAR</sequence>
<reference evidence="1 2" key="1">
    <citation type="submission" date="2016-10" db="EMBL/GenBank/DDBJ databases">
        <authorList>
            <person name="de Groot N.N."/>
        </authorList>
    </citation>
    <scope>NUCLEOTIDE SEQUENCE [LARGE SCALE GENOMIC DNA]</scope>
    <source>
        <strain evidence="1 2">CGMCC 4.3143</strain>
    </source>
</reference>
<evidence type="ECO:0000313" key="2">
    <source>
        <dbReference type="Proteomes" id="UP000198967"/>
    </source>
</evidence>
<proteinExistence type="predicted"/>
<dbReference type="Proteomes" id="UP000198967">
    <property type="component" value="Unassembled WGS sequence"/>
</dbReference>
<dbReference type="InterPro" id="IPR011009">
    <property type="entry name" value="Kinase-like_dom_sf"/>
</dbReference>
<name>A0A1G7E677_PSEOR</name>
<evidence type="ECO:0000313" key="1">
    <source>
        <dbReference type="EMBL" id="SDE59119.1"/>
    </source>
</evidence>
<dbReference type="Gene3D" id="3.40.50.300">
    <property type="entry name" value="P-loop containing nucleotide triphosphate hydrolases"/>
    <property type="match status" value="1"/>
</dbReference>
<organism evidence="1 2">
    <name type="scientific">Pseudonocardia oroxyli</name>
    <dbReference type="NCBI Taxonomy" id="366584"/>
    <lineage>
        <taxon>Bacteria</taxon>
        <taxon>Bacillati</taxon>
        <taxon>Actinomycetota</taxon>
        <taxon>Actinomycetes</taxon>
        <taxon>Pseudonocardiales</taxon>
        <taxon>Pseudonocardiaceae</taxon>
        <taxon>Pseudonocardia</taxon>
    </lineage>
</organism>
<accession>A0A1G7E677</accession>
<dbReference type="Pfam" id="PF13671">
    <property type="entry name" value="AAA_33"/>
    <property type="match status" value="1"/>
</dbReference>
<dbReference type="OrthoDB" id="9810277at2"/>